<protein>
    <submittedName>
        <fullName evidence="1">Uncharacterized protein</fullName>
    </submittedName>
</protein>
<accession>A0A165LRB9</accession>
<proteinExistence type="predicted"/>
<dbReference type="AlphaFoldDB" id="A0A165LRB9"/>
<sequence length="115" mass="11954">MSAPSASASELVSCSGALFATHGGLSFASQHVACTVSTSARRSGHGVAYVRHVCMPCPDGPEASRGPSKQMSWSPTRGTSVLSVSWCVRGMACDGMLPRSRSIAPAWPRSLLTCL</sequence>
<gene>
    <name evidence="1" type="ORF">DAEQUDRAFT_581135</name>
</gene>
<reference evidence="1 2" key="1">
    <citation type="journal article" date="2016" name="Mol. Biol. Evol.">
        <title>Comparative Genomics of Early-Diverging Mushroom-Forming Fungi Provides Insights into the Origins of Lignocellulose Decay Capabilities.</title>
        <authorList>
            <person name="Nagy L.G."/>
            <person name="Riley R."/>
            <person name="Tritt A."/>
            <person name="Adam C."/>
            <person name="Daum C."/>
            <person name="Floudas D."/>
            <person name="Sun H."/>
            <person name="Yadav J.S."/>
            <person name="Pangilinan J."/>
            <person name="Larsson K.H."/>
            <person name="Matsuura K."/>
            <person name="Barry K."/>
            <person name="Labutti K."/>
            <person name="Kuo R."/>
            <person name="Ohm R.A."/>
            <person name="Bhattacharya S.S."/>
            <person name="Shirouzu T."/>
            <person name="Yoshinaga Y."/>
            <person name="Martin F.M."/>
            <person name="Grigoriev I.V."/>
            <person name="Hibbett D.S."/>
        </authorList>
    </citation>
    <scope>NUCLEOTIDE SEQUENCE [LARGE SCALE GENOMIC DNA]</scope>
    <source>
        <strain evidence="1 2">L-15889</strain>
    </source>
</reference>
<keyword evidence="2" id="KW-1185">Reference proteome</keyword>
<organism evidence="1 2">
    <name type="scientific">Daedalea quercina L-15889</name>
    <dbReference type="NCBI Taxonomy" id="1314783"/>
    <lineage>
        <taxon>Eukaryota</taxon>
        <taxon>Fungi</taxon>
        <taxon>Dikarya</taxon>
        <taxon>Basidiomycota</taxon>
        <taxon>Agaricomycotina</taxon>
        <taxon>Agaricomycetes</taxon>
        <taxon>Polyporales</taxon>
        <taxon>Fomitopsis</taxon>
    </lineage>
</organism>
<dbReference type="EMBL" id="KV429119">
    <property type="protein sequence ID" value="KZT64758.1"/>
    <property type="molecule type" value="Genomic_DNA"/>
</dbReference>
<evidence type="ECO:0000313" key="1">
    <source>
        <dbReference type="EMBL" id="KZT64758.1"/>
    </source>
</evidence>
<name>A0A165LRB9_9APHY</name>
<dbReference type="Proteomes" id="UP000076727">
    <property type="component" value="Unassembled WGS sequence"/>
</dbReference>
<evidence type="ECO:0000313" key="2">
    <source>
        <dbReference type="Proteomes" id="UP000076727"/>
    </source>
</evidence>